<dbReference type="CDD" id="cd06171">
    <property type="entry name" value="Sigma70_r4"/>
    <property type="match status" value="1"/>
</dbReference>
<evidence type="ECO:0000259" key="1">
    <source>
        <dbReference type="Pfam" id="PF08281"/>
    </source>
</evidence>
<gene>
    <name evidence="2" type="ORF">WMO65_19325</name>
</gene>
<organism evidence="2 3">
    <name type="scientific">Blautia caccae</name>
    <dbReference type="NCBI Taxonomy" id="3133175"/>
    <lineage>
        <taxon>Bacteria</taxon>
        <taxon>Bacillati</taxon>
        <taxon>Bacillota</taxon>
        <taxon>Clostridia</taxon>
        <taxon>Lachnospirales</taxon>
        <taxon>Lachnospiraceae</taxon>
        <taxon>Blautia</taxon>
    </lineage>
</organism>
<feature type="domain" description="RNA polymerase sigma factor 70 region 4 type 2" evidence="1">
    <location>
        <begin position="81"/>
        <end position="131"/>
    </location>
</feature>
<dbReference type="RefSeq" id="WP_349064633.1">
    <property type="nucleotide sequence ID" value="NZ_JBBMFP010000020.1"/>
</dbReference>
<dbReference type="Pfam" id="PF08281">
    <property type="entry name" value="Sigma70_r4_2"/>
    <property type="match status" value="1"/>
</dbReference>
<sequence>MEQISSRKKTIQHQFDRICKLALKGEVADYYKHLEYLQKHERMLSELSKKELGKLFIMDEYDVENYCFQVLGYDIEVKDALIAEALQSLTEKKRNVILLSYFMEMSDAEIAREMNLVRSTVHEHRKRSLELLKNIMEGNTDEEE</sequence>
<keyword evidence="3" id="KW-1185">Reference proteome</keyword>
<name>A0ABV1DRX2_9FIRM</name>
<dbReference type="InterPro" id="IPR013249">
    <property type="entry name" value="RNA_pol_sigma70_r4_t2"/>
</dbReference>
<dbReference type="InterPro" id="IPR036388">
    <property type="entry name" value="WH-like_DNA-bd_sf"/>
</dbReference>
<reference evidence="2 3" key="1">
    <citation type="submission" date="2024-03" db="EMBL/GenBank/DDBJ databases">
        <title>Human intestinal bacterial collection.</title>
        <authorList>
            <person name="Pauvert C."/>
            <person name="Hitch T.C.A."/>
            <person name="Clavel T."/>
        </authorList>
    </citation>
    <scope>NUCLEOTIDE SEQUENCE [LARGE SCALE GENOMIC DNA]</scope>
    <source>
        <strain evidence="2 3">CLA-SR-H028</strain>
    </source>
</reference>
<dbReference type="SUPFAM" id="SSF88659">
    <property type="entry name" value="Sigma3 and sigma4 domains of RNA polymerase sigma factors"/>
    <property type="match status" value="1"/>
</dbReference>
<proteinExistence type="predicted"/>
<evidence type="ECO:0000313" key="3">
    <source>
        <dbReference type="Proteomes" id="UP001457898"/>
    </source>
</evidence>
<accession>A0ABV1DRX2</accession>
<comment type="caution">
    <text evidence="2">The sequence shown here is derived from an EMBL/GenBank/DDBJ whole genome shotgun (WGS) entry which is preliminary data.</text>
</comment>
<dbReference type="Proteomes" id="UP001457898">
    <property type="component" value="Unassembled WGS sequence"/>
</dbReference>
<dbReference type="EMBL" id="JBBMFP010000020">
    <property type="protein sequence ID" value="MEQ2433147.1"/>
    <property type="molecule type" value="Genomic_DNA"/>
</dbReference>
<protein>
    <submittedName>
        <fullName evidence="2">Sigma-70 family RNA polymerase sigma factor</fullName>
    </submittedName>
</protein>
<dbReference type="InterPro" id="IPR013324">
    <property type="entry name" value="RNA_pol_sigma_r3/r4-like"/>
</dbReference>
<evidence type="ECO:0000313" key="2">
    <source>
        <dbReference type="EMBL" id="MEQ2433147.1"/>
    </source>
</evidence>
<dbReference type="Gene3D" id="1.10.10.10">
    <property type="entry name" value="Winged helix-like DNA-binding domain superfamily/Winged helix DNA-binding domain"/>
    <property type="match status" value="1"/>
</dbReference>